<comment type="cofactor">
    <cofactor evidence="1">
        <name>Mn(2+)</name>
        <dbReference type="ChEBI" id="CHEBI:29035"/>
    </cofactor>
</comment>
<evidence type="ECO:0000256" key="10">
    <source>
        <dbReference type="ARBA" id="ARBA00023242"/>
    </source>
</evidence>
<feature type="domain" description="Endonuclease/exonuclease/phosphatase" evidence="11">
    <location>
        <begin position="60"/>
        <end position="267"/>
    </location>
</feature>
<name>A0ABR3PR75_9TREE</name>
<dbReference type="Proteomes" id="UP001565368">
    <property type="component" value="Unassembled WGS sequence"/>
</dbReference>
<keyword evidence="6" id="KW-0227">DNA damage</keyword>
<protein>
    <recommendedName>
        <fullName evidence="11">Endonuclease/exonuclease/phosphatase domain-containing protein</fullName>
    </recommendedName>
</protein>
<evidence type="ECO:0000256" key="3">
    <source>
        <dbReference type="ARBA" id="ARBA00004322"/>
    </source>
</evidence>
<evidence type="ECO:0000313" key="13">
    <source>
        <dbReference type="Proteomes" id="UP001565368"/>
    </source>
</evidence>
<reference evidence="12 13" key="1">
    <citation type="submission" date="2023-08" db="EMBL/GenBank/DDBJ databases">
        <title>Annotated Genome Sequence of Vanrija albida AlHP1.</title>
        <authorList>
            <person name="Herzog R."/>
        </authorList>
    </citation>
    <scope>NUCLEOTIDE SEQUENCE [LARGE SCALE GENOMIC DNA]</scope>
    <source>
        <strain evidence="12 13">AlHP1</strain>
    </source>
</reference>
<evidence type="ECO:0000256" key="4">
    <source>
        <dbReference type="ARBA" id="ARBA00022722"/>
    </source>
</evidence>
<proteinExistence type="predicted"/>
<keyword evidence="4" id="KW-0540">Nuclease</keyword>
<evidence type="ECO:0000313" key="12">
    <source>
        <dbReference type="EMBL" id="KAL1404914.1"/>
    </source>
</evidence>
<keyword evidence="13" id="KW-1185">Reference proteome</keyword>
<accession>A0ABR3PR75</accession>
<gene>
    <name evidence="12" type="ORF">Q8F55_008526</name>
</gene>
<comment type="subcellular location">
    <subcellularLocation>
        <location evidence="3">Nucleus</location>
        <location evidence="3">PML body</location>
    </subcellularLocation>
</comment>
<dbReference type="Gene3D" id="3.60.10.10">
    <property type="entry name" value="Endonuclease/exonuclease/phosphatase"/>
    <property type="match status" value="1"/>
</dbReference>
<comment type="caution">
    <text evidence="12">The sequence shown here is derived from an EMBL/GenBank/DDBJ whole genome shotgun (WGS) entry which is preliminary data.</text>
</comment>
<keyword evidence="9" id="KW-0234">DNA repair</keyword>
<comment type="cofactor">
    <cofactor evidence="2">
        <name>Mg(2+)</name>
        <dbReference type="ChEBI" id="CHEBI:18420"/>
    </cofactor>
</comment>
<dbReference type="EMBL" id="JBBXJM010000007">
    <property type="protein sequence ID" value="KAL1404914.1"/>
    <property type="molecule type" value="Genomic_DNA"/>
</dbReference>
<keyword evidence="5" id="KW-0479">Metal-binding</keyword>
<dbReference type="PANTHER" id="PTHR15822:SF4">
    <property type="entry name" value="TYROSYL-DNA PHOSPHODIESTERASE 2"/>
    <property type="match status" value="1"/>
</dbReference>
<dbReference type="GeneID" id="95989569"/>
<keyword evidence="7" id="KW-0378">Hydrolase</keyword>
<evidence type="ECO:0000256" key="6">
    <source>
        <dbReference type="ARBA" id="ARBA00022763"/>
    </source>
</evidence>
<evidence type="ECO:0000256" key="1">
    <source>
        <dbReference type="ARBA" id="ARBA00001936"/>
    </source>
</evidence>
<dbReference type="RefSeq" id="XP_069204858.1">
    <property type="nucleotide sequence ID" value="XM_069356921.1"/>
</dbReference>
<dbReference type="InterPro" id="IPR036691">
    <property type="entry name" value="Endo/exonu/phosph_ase_sf"/>
</dbReference>
<dbReference type="PANTHER" id="PTHR15822">
    <property type="entry name" value="TRAF AND TNF RECEPTOR-ASSOCIATED PROTEIN"/>
    <property type="match status" value="1"/>
</dbReference>
<dbReference type="SUPFAM" id="SSF56219">
    <property type="entry name" value="DNase I-like"/>
    <property type="match status" value="1"/>
</dbReference>
<evidence type="ECO:0000256" key="8">
    <source>
        <dbReference type="ARBA" id="ARBA00022842"/>
    </source>
</evidence>
<keyword evidence="10" id="KW-0539">Nucleus</keyword>
<sequence length="309" mass="32643">MPFDLKTYIAKASSTSGPDAPHDKGGAITPQQWHVYDGAAWVPAPPSPAAAAAPEQLTLVTWNIDGFGAQAEARAACLLARVAELPTAPDVILFQEVNAAGAATILANPFVRAGYVSSEAPGGSGAHWDWEGVPQPFVTLTLVSRALRVGDVFRTSLPSRYARDLLTADVLLPTGTLRIVNVHLDSLAHDPSFRPPQVALATASIKAAGAGVIAGDWNPVLPLDDSLCADNGITDEWVALKGADDGFTWNWDGRSKEPFPPNRLDKVATFGVRATEIEIIEPGTLAEGIDWSDHCGLRFVLAPVSASKL</sequence>
<dbReference type="Pfam" id="PF03372">
    <property type="entry name" value="Exo_endo_phos"/>
    <property type="match status" value="1"/>
</dbReference>
<evidence type="ECO:0000259" key="11">
    <source>
        <dbReference type="Pfam" id="PF03372"/>
    </source>
</evidence>
<keyword evidence="8" id="KW-0460">Magnesium</keyword>
<organism evidence="12 13">
    <name type="scientific">Vanrija albida</name>
    <dbReference type="NCBI Taxonomy" id="181172"/>
    <lineage>
        <taxon>Eukaryota</taxon>
        <taxon>Fungi</taxon>
        <taxon>Dikarya</taxon>
        <taxon>Basidiomycota</taxon>
        <taxon>Agaricomycotina</taxon>
        <taxon>Tremellomycetes</taxon>
        <taxon>Trichosporonales</taxon>
        <taxon>Trichosporonaceae</taxon>
        <taxon>Vanrija</taxon>
    </lineage>
</organism>
<evidence type="ECO:0000256" key="7">
    <source>
        <dbReference type="ARBA" id="ARBA00022801"/>
    </source>
</evidence>
<evidence type="ECO:0000256" key="2">
    <source>
        <dbReference type="ARBA" id="ARBA00001946"/>
    </source>
</evidence>
<dbReference type="InterPro" id="IPR051547">
    <property type="entry name" value="TDP2-like"/>
</dbReference>
<dbReference type="InterPro" id="IPR005135">
    <property type="entry name" value="Endo/exonuclease/phosphatase"/>
</dbReference>
<evidence type="ECO:0000256" key="5">
    <source>
        <dbReference type="ARBA" id="ARBA00022723"/>
    </source>
</evidence>
<evidence type="ECO:0000256" key="9">
    <source>
        <dbReference type="ARBA" id="ARBA00023204"/>
    </source>
</evidence>